<dbReference type="InterPro" id="IPR050570">
    <property type="entry name" value="Cell_wall_metabolism_enzyme"/>
</dbReference>
<protein>
    <submittedName>
        <fullName evidence="2">M23/M37 peptidase domain protein</fullName>
    </submittedName>
</protein>
<dbReference type="CDD" id="cd12797">
    <property type="entry name" value="M23_peptidase"/>
    <property type="match status" value="1"/>
</dbReference>
<evidence type="ECO:0000313" key="3">
    <source>
        <dbReference type="Proteomes" id="UP000005316"/>
    </source>
</evidence>
<dbReference type="EMBL" id="AFPZ01000003">
    <property type="protein sequence ID" value="EGQ27908.1"/>
    <property type="molecule type" value="Genomic_DNA"/>
</dbReference>
<accession>F9DMN7</accession>
<dbReference type="STRING" id="759851.SAMN04244570_0897"/>
<organism evidence="2 3">
    <name type="scientific">Sporosarcina newyorkensis 2681</name>
    <dbReference type="NCBI Taxonomy" id="1027292"/>
    <lineage>
        <taxon>Bacteria</taxon>
        <taxon>Bacillati</taxon>
        <taxon>Bacillota</taxon>
        <taxon>Bacilli</taxon>
        <taxon>Bacillales</taxon>
        <taxon>Caryophanaceae</taxon>
        <taxon>Sporosarcina</taxon>
    </lineage>
</organism>
<dbReference type="HOGENOM" id="CLU_068664_0_0_9"/>
<proteinExistence type="predicted"/>
<dbReference type="Proteomes" id="UP000005316">
    <property type="component" value="Unassembled WGS sequence"/>
</dbReference>
<dbReference type="SUPFAM" id="SSF51261">
    <property type="entry name" value="Duplicated hybrid motif"/>
    <property type="match status" value="1"/>
</dbReference>
<gene>
    <name evidence="2" type="ORF">HMPREF9372_0067</name>
</gene>
<dbReference type="InterPro" id="IPR011055">
    <property type="entry name" value="Dup_hybrid_motif"/>
</dbReference>
<dbReference type="PANTHER" id="PTHR21666">
    <property type="entry name" value="PEPTIDASE-RELATED"/>
    <property type="match status" value="1"/>
</dbReference>
<dbReference type="AlphaFoldDB" id="F9DMN7"/>
<dbReference type="Pfam" id="PF01551">
    <property type="entry name" value="Peptidase_M23"/>
    <property type="match status" value="1"/>
</dbReference>
<dbReference type="PANTHER" id="PTHR21666:SF270">
    <property type="entry name" value="MUREIN HYDROLASE ACTIVATOR ENVC"/>
    <property type="match status" value="1"/>
</dbReference>
<evidence type="ECO:0000313" key="2">
    <source>
        <dbReference type="EMBL" id="EGQ27908.1"/>
    </source>
</evidence>
<evidence type="ECO:0000259" key="1">
    <source>
        <dbReference type="Pfam" id="PF01551"/>
    </source>
</evidence>
<reference evidence="2 3" key="1">
    <citation type="submission" date="2011-04" db="EMBL/GenBank/DDBJ databases">
        <authorList>
            <person name="Muzny D."/>
            <person name="Qin X."/>
            <person name="Deng J."/>
            <person name="Jiang H."/>
            <person name="Liu Y."/>
            <person name="Qu J."/>
            <person name="Song X.-Z."/>
            <person name="Zhang L."/>
            <person name="Thornton R."/>
            <person name="Coyle M."/>
            <person name="Francisco L."/>
            <person name="Jackson L."/>
            <person name="Javaid M."/>
            <person name="Korchina V."/>
            <person name="Kovar C."/>
            <person name="Mata R."/>
            <person name="Mathew T."/>
            <person name="Ngo R."/>
            <person name="Nguyen L."/>
            <person name="Nguyen N."/>
            <person name="Okwuonu G."/>
            <person name="Ongeri F."/>
            <person name="Pham C."/>
            <person name="Simmons D."/>
            <person name="Wilczek-Boney K."/>
            <person name="Hale W."/>
            <person name="Jakkamsetti A."/>
            <person name="Pham P."/>
            <person name="Ruth R."/>
            <person name="San Lucas F."/>
            <person name="Warren J."/>
            <person name="Zhang J."/>
            <person name="Zhao Z."/>
            <person name="Zhou C."/>
            <person name="Zhu D."/>
            <person name="Lee S."/>
            <person name="Bess C."/>
            <person name="Blankenburg K."/>
            <person name="Forbes L."/>
            <person name="Fu Q."/>
            <person name="Gubbala S."/>
            <person name="Hirani K."/>
            <person name="Jayaseelan J.C."/>
            <person name="Lara F."/>
            <person name="Munidasa M."/>
            <person name="Palculict T."/>
            <person name="Patil S."/>
            <person name="Pu L.-L."/>
            <person name="Saada N."/>
            <person name="Tang L."/>
            <person name="Weissenberger G."/>
            <person name="Zhu Y."/>
            <person name="Hemphill L."/>
            <person name="Shang Y."/>
            <person name="Youmans B."/>
            <person name="Ayvaz T."/>
            <person name="Ross M."/>
            <person name="Santibanez J."/>
            <person name="Aqrawi P."/>
            <person name="Gross S."/>
            <person name="Joshi V."/>
            <person name="Fowler G."/>
            <person name="Nazareth L."/>
            <person name="Reid J."/>
            <person name="Worley K."/>
            <person name="Petrosino J."/>
            <person name="Highlander S."/>
            <person name="Gibbs R."/>
        </authorList>
    </citation>
    <scope>NUCLEOTIDE SEQUENCE [LARGE SCALE GENOMIC DNA]</scope>
    <source>
        <strain evidence="2 3">2681</strain>
    </source>
</reference>
<dbReference type="InterPro" id="IPR016047">
    <property type="entry name" value="M23ase_b-sheet_dom"/>
</dbReference>
<dbReference type="eggNOG" id="COG0739">
    <property type="taxonomic scope" value="Bacteria"/>
</dbReference>
<dbReference type="RefSeq" id="WP_009496565.1">
    <property type="nucleotide sequence ID" value="NZ_GL982997.1"/>
</dbReference>
<feature type="non-terminal residue" evidence="2">
    <location>
        <position position="1"/>
    </location>
</feature>
<sequence>EPRKVARKEMNLLAGKSSVDGVTPTNFGFLFLNGDSDLIYKQCVKEFQRLITAEQLEELITNFNKNVTSYSVKYTSQIGPHTHYIWVDAAERKAISVYFDEWNQIHRLLIKPYEKYPQTDAIYSKQTYTMPVKEDWTVFWGGANEFLNYHYEYENQRYAYDLIITHNGETFSNNRLKNENFHAFSKKVYAPNDGKVIKTENNIRDNIPGEMNKEDFLGNYVIIKHEVNEYSLIAHLKRYSITVQEGANVKTGELIGLCGNSGNSSEPHIHFQVMDNASISKGQSIRMKFHNGKVPIQGDLVNFSAAIKEQKLDSLDKAEMAFTLSDILLFIPRLIVTYFKS</sequence>
<feature type="domain" description="M23ase beta-sheet core" evidence="1">
    <location>
        <begin position="186"/>
        <end position="277"/>
    </location>
</feature>
<dbReference type="Gene3D" id="2.70.70.10">
    <property type="entry name" value="Glucose Permease (Domain IIA)"/>
    <property type="match status" value="1"/>
</dbReference>
<name>F9DMN7_9BACL</name>
<dbReference type="GO" id="GO:0004222">
    <property type="term" value="F:metalloendopeptidase activity"/>
    <property type="evidence" value="ECO:0007669"/>
    <property type="project" value="TreeGrafter"/>
</dbReference>
<comment type="caution">
    <text evidence="2">The sequence shown here is derived from an EMBL/GenBank/DDBJ whole genome shotgun (WGS) entry which is preliminary data.</text>
</comment>